<keyword evidence="3" id="KW-1185">Reference proteome</keyword>
<dbReference type="RefSeq" id="WP_251488359.1">
    <property type="nucleotide sequence ID" value="NZ_CAJSLV010000048.1"/>
</dbReference>
<evidence type="ECO:0000256" key="1">
    <source>
        <dbReference type="SAM" id="MobiDB-lite"/>
    </source>
</evidence>
<dbReference type="AlphaFoldDB" id="A0A9W4DNZ6"/>
<evidence type="ECO:0000313" key="2">
    <source>
        <dbReference type="EMBL" id="CAG6393063.1"/>
    </source>
</evidence>
<protein>
    <submittedName>
        <fullName evidence="2">Uncharacterized protein</fullName>
    </submittedName>
</protein>
<evidence type="ECO:0000313" key="3">
    <source>
        <dbReference type="Proteomes" id="UP001152519"/>
    </source>
</evidence>
<feature type="region of interest" description="Disordered" evidence="1">
    <location>
        <begin position="124"/>
        <end position="150"/>
    </location>
</feature>
<organism evidence="2 3">
    <name type="scientific">Actinacidiphila cocklensis</name>
    <dbReference type="NCBI Taxonomy" id="887465"/>
    <lineage>
        <taxon>Bacteria</taxon>
        <taxon>Bacillati</taxon>
        <taxon>Actinomycetota</taxon>
        <taxon>Actinomycetes</taxon>
        <taxon>Kitasatosporales</taxon>
        <taxon>Streptomycetaceae</taxon>
        <taxon>Actinacidiphila</taxon>
    </lineage>
</organism>
<dbReference type="EMBL" id="CAJSLV010000048">
    <property type="protein sequence ID" value="CAG6393063.1"/>
    <property type="molecule type" value="Genomic_DNA"/>
</dbReference>
<comment type="caution">
    <text evidence="2">The sequence shown here is derived from an EMBL/GenBank/DDBJ whole genome shotgun (WGS) entry which is preliminary data.</text>
</comment>
<dbReference type="Proteomes" id="UP001152519">
    <property type="component" value="Unassembled WGS sequence"/>
</dbReference>
<sequence>MVTFTQLLALDVRGLDAFVTSWGDVHDRLRNAREHFHDEVVTPLHQDHWRGKAGRAAQSFCDRIQLDIDALDTEVQGLRSFFTGEVDGVKGAGGFTGLRDLQSQAQALRDEGAEDGMTIHDDGSVSFADVYDPNDPGSAAGHKTRQGTADSLEQRVRTVLGKATHEDKWIAQNIKVIFGTPHNFESENRQFDILDPDGTDGRTWNKLNNVGALANARGWVNTAWLIKHYLGASGDPVEIDPLVLLDGVPQFRKDADTTLAQDVAKRPDGPFETPWQTTAPNLSDGGNPDWYYSLNHFQYRMVGEKRGDQVVYRIQIKKRYDWGVPSEHRATQSEGFGPLGITLEQADMAHLNTTGKARDFDVSGTSEPIAATL</sequence>
<accession>A0A9W4DNZ6</accession>
<name>A0A9W4DNZ6_9ACTN</name>
<gene>
    <name evidence="2" type="ORF">SCOCK_20094</name>
</gene>
<reference evidence="2" key="1">
    <citation type="submission" date="2021-05" db="EMBL/GenBank/DDBJ databases">
        <authorList>
            <person name="Arsene-Ploetze F."/>
        </authorList>
    </citation>
    <scope>NUCLEOTIDE SEQUENCE</scope>
    <source>
        <strain evidence="2">DSM 42138</strain>
    </source>
</reference>
<proteinExistence type="predicted"/>